<dbReference type="InterPro" id="IPR003018">
    <property type="entry name" value="GAF"/>
</dbReference>
<organism evidence="2 3">
    <name type="scientific">Saccharospirillum salsuginis</name>
    <dbReference type="NCBI Taxonomy" id="418750"/>
    <lineage>
        <taxon>Bacteria</taxon>
        <taxon>Pseudomonadati</taxon>
        <taxon>Pseudomonadota</taxon>
        <taxon>Gammaproteobacteria</taxon>
        <taxon>Oceanospirillales</taxon>
        <taxon>Saccharospirillaceae</taxon>
        <taxon>Saccharospirillum</taxon>
    </lineage>
</organism>
<dbReference type="PANTHER" id="PTHR43155:SF2">
    <property type="entry name" value="CYCLIC DI-GMP PHOSPHODIESTERASE PA4108"/>
    <property type="match status" value="1"/>
</dbReference>
<dbReference type="Pfam" id="PF13487">
    <property type="entry name" value="HD_5"/>
    <property type="match status" value="1"/>
</dbReference>
<evidence type="ECO:0000259" key="1">
    <source>
        <dbReference type="PROSITE" id="PS51832"/>
    </source>
</evidence>
<dbReference type="CDD" id="cd00077">
    <property type="entry name" value="HDc"/>
    <property type="match status" value="1"/>
</dbReference>
<reference evidence="2" key="2">
    <citation type="submission" date="2020-09" db="EMBL/GenBank/DDBJ databases">
        <authorList>
            <person name="Sun Q."/>
            <person name="Kim S."/>
        </authorList>
    </citation>
    <scope>NUCLEOTIDE SEQUENCE</scope>
    <source>
        <strain evidence="2">KCTC 22169</strain>
    </source>
</reference>
<dbReference type="Gene3D" id="1.10.3210.10">
    <property type="entry name" value="Hypothetical protein af1432"/>
    <property type="match status" value="2"/>
</dbReference>
<dbReference type="GO" id="GO:0008081">
    <property type="term" value="F:phosphoric diester hydrolase activity"/>
    <property type="evidence" value="ECO:0007669"/>
    <property type="project" value="UniProtKB-ARBA"/>
</dbReference>
<sequence>MDTYERISSSSTPVQPNWSVDSTSDLLVRLAQEHSIGGLMHRILKEARQLTGAEGGTFYRFVDDGDRSRLVFSVIHNTVLGIETMDDAPAARWHAIPLYHEGEPNHRNVASHVALTREPVNIADVYTTESFDFSGTRQFDEEHGYRSQSMLTLPLLNHEDHVIGVLQLINARTRDGRNRSFSAKDQATAQAMAKFAAITLDNQLLVQSHKDLLDAFIQALARIIDVRSPHTSAHCQRIPVLTELIARAACEDSDGYFADFNLNADEWYELHVAAWLHDCGKLATSEVILNKGRKLQGLLDGFDAVRARFAAAVAASRDDREKADLREDLTFIERINRGGEFMSDEDMARVEAIAARSWPDVNGELNPLLTDDEVLNLCITRGTINAEERAAINRHIDITIDILEQLPFPPKLRRVPEYAGGHHERMDGRGYPRGLTRDQMSIPARIMGVADVFEALTAKERPYKPPMPLSQAFSILQKMRHDNHIDPDVFELFLKSGKWKDYAREHLLPEQNDVEDVSPYLV</sequence>
<dbReference type="AlphaFoldDB" id="A0A918K2K3"/>
<dbReference type="InterPro" id="IPR003607">
    <property type="entry name" value="HD/PDEase_dom"/>
</dbReference>
<comment type="caution">
    <text evidence="2">The sequence shown here is derived from an EMBL/GenBank/DDBJ whole genome shotgun (WGS) entry which is preliminary data.</text>
</comment>
<dbReference type="InterPro" id="IPR029016">
    <property type="entry name" value="GAF-like_dom_sf"/>
</dbReference>
<reference evidence="2" key="1">
    <citation type="journal article" date="2014" name="Int. J. Syst. Evol. Microbiol.">
        <title>Complete genome sequence of Corynebacterium casei LMG S-19264T (=DSM 44701T), isolated from a smear-ripened cheese.</title>
        <authorList>
            <consortium name="US DOE Joint Genome Institute (JGI-PGF)"/>
            <person name="Walter F."/>
            <person name="Albersmeier A."/>
            <person name="Kalinowski J."/>
            <person name="Ruckert C."/>
        </authorList>
    </citation>
    <scope>NUCLEOTIDE SEQUENCE</scope>
    <source>
        <strain evidence="2">KCTC 22169</strain>
    </source>
</reference>
<evidence type="ECO:0000313" key="2">
    <source>
        <dbReference type="EMBL" id="GGX43416.1"/>
    </source>
</evidence>
<proteinExistence type="predicted"/>
<dbReference type="Gene3D" id="3.30.450.40">
    <property type="match status" value="1"/>
</dbReference>
<dbReference type="Proteomes" id="UP000626148">
    <property type="component" value="Unassembled WGS sequence"/>
</dbReference>
<dbReference type="InterPro" id="IPR037522">
    <property type="entry name" value="HD_GYP_dom"/>
</dbReference>
<dbReference type="SMART" id="SM00065">
    <property type="entry name" value="GAF"/>
    <property type="match status" value="1"/>
</dbReference>
<dbReference type="RefSeq" id="WP_189607176.1">
    <property type="nucleotide sequence ID" value="NZ_BMXR01000002.1"/>
</dbReference>
<dbReference type="Pfam" id="PF01590">
    <property type="entry name" value="GAF"/>
    <property type="match status" value="1"/>
</dbReference>
<dbReference type="EMBL" id="BMXR01000002">
    <property type="protein sequence ID" value="GGX43416.1"/>
    <property type="molecule type" value="Genomic_DNA"/>
</dbReference>
<evidence type="ECO:0000313" key="3">
    <source>
        <dbReference type="Proteomes" id="UP000626148"/>
    </source>
</evidence>
<name>A0A918K2K3_9GAMM</name>
<feature type="domain" description="HD-GYP" evidence="1">
    <location>
        <begin position="299"/>
        <end position="509"/>
    </location>
</feature>
<dbReference type="PROSITE" id="PS51832">
    <property type="entry name" value="HD_GYP"/>
    <property type="match status" value="1"/>
</dbReference>
<keyword evidence="3" id="KW-1185">Reference proteome</keyword>
<gene>
    <name evidence="2" type="ORF">GCM10007392_07690</name>
</gene>
<protein>
    <recommendedName>
        <fullName evidence="1">HD-GYP domain-containing protein</fullName>
    </recommendedName>
</protein>
<dbReference type="SUPFAM" id="SSF55781">
    <property type="entry name" value="GAF domain-like"/>
    <property type="match status" value="1"/>
</dbReference>
<accession>A0A918K2K3</accession>
<dbReference type="SUPFAM" id="SSF109604">
    <property type="entry name" value="HD-domain/PDEase-like"/>
    <property type="match status" value="1"/>
</dbReference>
<dbReference type="PANTHER" id="PTHR43155">
    <property type="entry name" value="CYCLIC DI-GMP PHOSPHODIESTERASE PA4108-RELATED"/>
    <property type="match status" value="1"/>
</dbReference>